<evidence type="ECO:0000313" key="12">
    <source>
        <dbReference type="Proteomes" id="UP000318571"/>
    </source>
</evidence>
<keyword evidence="8" id="KW-0675">Receptor</keyword>
<evidence type="ECO:0000313" key="11">
    <source>
        <dbReference type="EMBL" id="TRY62515.1"/>
    </source>
</evidence>
<keyword evidence="2" id="KW-0479">Metal-binding</keyword>
<evidence type="ECO:0000256" key="4">
    <source>
        <dbReference type="ARBA" id="ARBA00022833"/>
    </source>
</evidence>
<keyword evidence="4" id="KW-0862">Zinc</keyword>
<accession>A0A553NAR9</accession>
<name>A0A553NAR9_TIGCA</name>
<dbReference type="OMA" id="WFRILEM"/>
<dbReference type="PROSITE" id="PS51030">
    <property type="entry name" value="NUCLEAR_REC_DBD_2"/>
    <property type="match status" value="3"/>
</dbReference>
<evidence type="ECO:0000256" key="6">
    <source>
        <dbReference type="ARBA" id="ARBA00023125"/>
    </source>
</evidence>
<evidence type="ECO:0000256" key="8">
    <source>
        <dbReference type="ARBA" id="ARBA00023170"/>
    </source>
</evidence>
<evidence type="ECO:0000259" key="10">
    <source>
        <dbReference type="PROSITE" id="PS51030"/>
    </source>
</evidence>
<dbReference type="Pfam" id="PF00105">
    <property type="entry name" value="zf-C4"/>
    <property type="match status" value="2"/>
</dbReference>
<dbReference type="GO" id="GO:0043565">
    <property type="term" value="F:sequence-specific DNA binding"/>
    <property type="evidence" value="ECO:0007669"/>
    <property type="project" value="InterPro"/>
</dbReference>
<dbReference type="PANTHER" id="PTHR45805">
    <property type="entry name" value="NUCLEAR HORMONE RECEPTOR HR3-RELATED"/>
    <property type="match status" value="1"/>
</dbReference>
<keyword evidence="12" id="KW-1185">Reference proteome</keyword>
<evidence type="ECO:0000256" key="9">
    <source>
        <dbReference type="ARBA" id="ARBA00023242"/>
    </source>
</evidence>
<dbReference type="EMBL" id="VCGU01000458">
    <property type="protein sequence ID" value="TRY62515.1"/>
    <property type="molecule type" value="Genomic_DNA"/>
</dbReference>
<dbReference type="GO" id="GO:0005634">
    <property type="term" value="C:nucleus"/>
    <property type="evidence" value="ECO:0007669"/>
    <property type="project" value="UniProtKB-SubCell"/>
</dbReference>
<comment type="caution">
    <text evidence="11">The sequence shown here is derived from an EMBL/GenBank/DDBJ whole genome shotgun (WGS) entry which is preliminary data.</text>
</comment>
<evidence type="ECO:0000256" key="2">
    <source>
        <dbReference type="ARBA" id="ARBA00022723"/>
    </source>
</evidence>
<gene>
    <name evidence="11" type="ORF">TCAL_14345</name>
</gene>
<comment type="subcellular location">
    <subcellularLocation>
        <location evidence="1">Nucleus</location>
    </subcellularLocation>
</comment>
<feature type="domain" description="Nuclear receptor" evidence="10">
    <location>
        <begin position="384"/>
        <end position="464"/>
    </location>
</feature>
<dbReference type="InterPro" id="IPR013088">
    <property type="entry name" value="Znf_NHR/GATA"/>
</dbReference>
<dbReference type="AlphaFoldDB" id="A0A553NAR9"/>
<sequence>MPSAMTSRNPPRDFRRQATKIEFHVQATKAQFDTLFRVKDEVHAVLEELLNNELDEDMVFGIALQFLSSFWNSPTGRLEAAKCKLHPEDTPKISKAFLDPNVLEYIFPIEIVLKTREEVKAQILTDIENLQAHLADKYSPFNFEVDTFVVLMEAFRFMMSHRMQLGRHFLRKNDRNYDDDDEEEEEEEVKQSWINVVPCDVCQDDSYSQYCGSHVCAKCKKFFKEIMRSRESLSLRCYKNQRCLDNFDCVDIKCGKCRFQVCESLGMVSEYYFTEIQITNVINCASCSRESDSLVDIFGVSVCQTCRDFFYQSLENFSFLHYDCPKERNCTLTRDSNAPPCATCLFDKIKALGMVDLYFWKTQHDLDESVDDYEPVHDVVYRDESKCCVCNGKASPSYWLGLKCCEVCKGFVAASMTNRASDAYCCRKGERGFLCPTLESGKTCSYCWLRRLEIEAVTGKTIQTGISTKYKEISIDVPGCSNLMQIMISVVILNNATVRYL</sequence>
<dbReference type="SUPFAM" id="SSF57716">
    <property type="entry name" value="Glucocorticoid receptor-like (DNA-binding domain)"/>
    <property type="match status" value="2"/>
</dbReference>
<protein>
    <recommendedName>
        <fullName evidence="10">Nuclear receptor domain-containing protein</fullName>
    </recommendedName>
</protein>
<dbReference type="Proteomes" id="UP000318571">
    <property type="component" value="Chromosome 10"/>
</dbReference>
<dbReference type="STRING" id="6832.A0A553NAR9"/>
<proteinExistence type="predicted"/>
<feature type="domain" description="Nuclear receptor" evidence="10">
    <location>
        <begin position="281"/>
        <end position="354"/>
    </location>
</feature>
<dbReference type="InterPro" id="IPR001628">
    <property type="entry name" value="Znf_hrmn_rcpt"/>
</dbReference>
<evidence type="ECO:0000256" key="7">
    <source>
        <dbReference type="ARBA" id="ARBA00023163"/>
    </source>
</evidence>
<feature type="domain" description="Nuclear receptor" evidence="10">
    <location>
        <begin position="196"/>
        <end position="274"/>
    </location>
</feature>
<organism evidence="11 12">
    <name type="scientific">Tigriopus californicus</name>
    <name type="common">Marine copepod</name>
    <dbReference type="NCBI Taxonomy" id="6832"/>
    <lineage>
        <taxon>Eukaryota</taxon>
        <taxon>Metazoa</taxon>
        <taxon>Ecdysozoa</taxon>
        <taxon>Arthropoda</taxon>
        <taxon>Crustacea</taxon>
        <taxon>Multicrustacea</taxon>
        <taxon>Hexanauplia</taxon>
        <taxon>Copepoda</taxon>
        <taxon>Harpacticoida</taxon>
        <taxon>Harpacticidae</taxon>
        <taxon>Tigriopus</taxon>
    </lineage>
</organism>
<dbReference type="Gene3D" id="3.30.50.10">
    <property type="entry name" value="Erythroid Transcription Factor GATA-1, subunit A"/>
    <property type="match status" value="2"/>
</dbReference>
<keyword evidence="9" id="KW-0539">Nucleus</keyword>
<keyword evidence="7" id="KW-0804">Transcription</keyword>
<keyword evidence="5" id="KW-0805">Transcription regulation</keyword>
<dbReference type="GO" id="GO:0008270">
    <property type="term" value="F:zinc ion binding"/>
    <property type="evidence" value="ECO:0007669"/>
    <property type="project" value="UniProtKB-KW"/>
</dbReference>
<reference evidence="11 12" key="1">
    <citation type="journal article" date="2018" name="Nat. Ecol. Evol.">
        <title>Genomic signatures of mitonuclear coevolution across populations of Tigriopus californicus.</title>
        <authorList>
            <person name="Barreto F.S."/>
            <person name="Watson E.T."/>
            <person name="Lima T.G."/>
            <person name="Willett C.S."/>
            <person name="Edmands S."/>
            <person name="Li W."/>
            <person name="Burton R.S."/>
        </authorList>
    </citation>
    <scope>NUCLEOTIDE SEQUENCE [LARGE SCALE GENOMIC DNA]</scope>
    <source>
        <strain evidence="11 12">San Diego</strain>
    </source>
</reference>
<evidence type="ECO:0000256" key="3">
    <source>
        <dbReference type="ARBA" id="ARBA00022771"/>
    </source>
</evidence>
<evidence type="ECO:0000256" key="5">
    <source>
        <dbReference type="ARBA" id="ARBA00023015"/>
    </source>
</evidence>
<dbReference type="GO" id="GO:0003700">
    <property type="term" value="F:DNA-binding transcription factor activity"/>
    <property type="evidence" value="ECO:0007669"/>
    <property type="project" value="InterPro"/>
</dbReference>
<keyword evidence="6" id="KW-0238">DNA-binding</keyword>
<keyword evidence="3" id="KW-0863">Zinc-finger</keyword>
<evidence type="ECO:0000256" key="1">
    <source>
        <dbReference type="ARBA" id="ARBA00004123"/>
    </source>
</evidence>
<dbReference type="SMART" id="SM00399">
    <property type="entry name" value="ZnF_C4"/>
    <property type="match status" value="1"/>
</dbReference>